<dbReference type="eggNOG" id="ENOG502SHSB">
    <property type="taxonomic scope" value="Eukaryota"/>
</dbReference>
<name>R7RWA0_STEHR</name>
<dbReference type="Pfam" id="PF18759">
    <property type="entry name" value="Plavaka"/>
    <property type="match status" value="1"/>
</dbReference>
<dbReference type="RefSeq" id="XP_007311181.1">
    <property type="nucleotide sequence ID" value="XM_007311119.1"/>
</dbReference>
<dbReference type="OMA" id="KCTATSK"/>
<reference evidence="3" key="1">
    <citation type="journal article" date="2012" name="Science">
        <title>The Paleozoic origin of enzymatic lignin decomposition reconstructed from 31 fungal genomes.</title>
        <authorList>
            <person name="Floudas D."/>
            <person name="Binder M."/>
            <person name="Riley R."/>
            <person name="Barry K."/>
            <person name="Blanchette R.A."/>
            <person name="Henrissat B."/>
            <person name="Martinez A.T."/>
            <person name="Otillar R."/>
            <person name="Spatafora J.W."/>
            <person name="Yadav J.S."/>
            <person name="Aerts A."/>
            <person name="Benoit I."/>
            <person name="Boyd A."/>
            <person name="Carlson A."/>
            <person name="Copeland A."/>
            <person name="Coutinho P.M."/>
            <person name="de Vries R.P."/>
            <person name="Ferreira P."/>
            <person name="Findley K."/>
            <person name="Foster B."/>
            <person name="Gaskell J."/>
            <person name="Glotzer D."/>
            <person name="Gorecki P."/>
            <person name="Heitman J."/>
            <person name="Hesse C."/>
            <person name="Hori C."/>
            <person name="Igarashi K."/>
            <person name="Jurgens J.A."/>
            <person name="Kallen N."/>
            <person name="Kersten P."/>
            <person name="Kohler A."/>
            <person name="Kuees U."/>
            <person name="Kumar T.K.A."/>
            <person name="Kuo A."/>
            <person name="LaButti K."/>
            <person name="Larrondo L.F."/>
            <person name="Lindquist E."/>
            <person name="Ling A."/>
            <person name="Lombard V."/>
            <person name="Lucas S."/>
            <person name="Lundell T."/>
            <person name="Martin R."/>
            <person name="McLaughlin D.J."/>
            <person name="Morgenstern I."/>
            <person name="Morin E."/>
            <person name="Murat C."/>
            <person name="Nagy L.G."/>
            <person name="Nolan M."/>
            <person name="Ohm R.A."/>
            <person name="Patyshakuliyeva A."/>
            <person name="Rokas A."/>
            <person name="Ruiz-Duenas F.J."/>
            <person name="Sabat G."/>
            <person name="Salamov A."/>
            <person name="Samejima M."/>
            <person name="Schmutz J."/>
            <person name="Slot J.C."/>
            <person name="St John F."/>
            <person name="Stenlid J."/>
            <person name="Sun H."/>
            <person name="Sun S."/>
            <person name="Syed K."/>
            <person name="Tsang A."/>
            <person name="Wiebenga A."/>
            <person name="Young D."/>
            <person name="Pisabarro A."/>
            <person name="Eastwood D.C."/>
            <person name="Martin F."/>
            <person name="Cullen D."/>
            <person name="Grigoriev I.V."/>
            <person name="Hibbett D.S."/>
        </authorList>
    </citation>
    <scope>NUCLEOTIDE SEQUENCE [LARGE SCALE GENOMIC DNA]</scope>
    <source>
        <strain evidence="3">FP-91666</strain>
    </source>
</reference>
<proteinExistence type="predicted"/>
<dbReference type="Proteomes" id="UP000053927">
    <property type="component" value="Unassembled WGS sequence"/>
</dbReference>
<organism evidence="2 3">
    <name type="scientific">Stereum hirsutum (strain FP-91666)</name>
    <name type="common">White-rot fungus</name>
    <dbReference type="NCBI Taxonomy" id="721885"/>
    <lineage>
        <taxon>Eukaryota</taxon>
        <taxon>Fungi</taxon>
        <taxon>Dikarya</taxon>
        <taxon>Basidiomycota</taxon>
        <taxon>Agaricomycotina</taxon>
        <taxon>Agaricomycetes</taxon>
        <taxon>Russulales</taxon>
        <taxon>Stereaceae</taxon>
        <taxon>Stereum</taxon>
    </lineage>
</organism>
<feature type="region of interest" description="Disordered" evidence="1">
    <location>
        <begin position="1"/>
        <end position="42"/>
    </location>
</feature>
<evidence type="ECO:0000313" key="2">
    <source>
        <dbReference type="EMBL" id="EIM79626.1"/>
    </source>
</evidence>
<feature type="compositionally biased region" description="Basic and acidic residues" evidence="1">
    <location>
        <begin position="1"/>
        <end position="10"/>
    </location>
</feature>
<evidence type="ECO:0000256" key="1">
    <source>
        <dbReference type="SAM" id="MobiDB-lite"/>
    </source>
</evidence>
<dbReference type="EMBL" id="JH687402">
    <property type="protein sequence ID" value="EIM79626.1"/>
    <property type="molecule type" value="Genomic_DNA"/>
</dbReference>
<protein>
    <recommendedName>
        <fullName evidence="4">Zn-finger domain-containing protein</fullName>
    </recommendedName>
</protein>
<dbReference type="InterPro" id="IPR041078">
    <property type="entry name" value="Plavaka"/>
</dbReference>
<gene>
    <name evidence="2" type="ORF">STEHIDRAFT_69183</name>
</gene>
<dbReference type="KEGG" id="shs:STEHIDRAFT_69183"/>
<dbReference type="OrthoDB" id="2418900at2759"/>
<dbReference type="GeneID" id="18806517"/>
<sequence length="920" mass="105584">MKATPERCSDDDFTFFDPPRMPTPTPLEPEAANGRPSSKRRRVEIEEVASDDTVFVETFPSESAGAWVEEKSGRTPFELHRDAQRAKGLPPWAPYDSLEDWELASWLIKSGVSQSRIDSFFKLRKIKDGANPSSHNKRSFFQKIDSLPSRPRWICDTFGVEGDLLDVEGEPMVEEAELWRRNPVDLVADLLGNPSFANDTHYRPEKIYTMKNGRRVRWFGEMWTTDWWWEGLISKIHPDATVAPVILASDKTALSTFSGDKEAWPVYLSVGGIDSHVRRAPSKRATLLLGYIPHLKLECFSESRRSVEGHRLFHECMRKMLEPLMEAGKNGIRMTCSDGGIRRVFPILAAYIADHPEQCLITCIKESRCPRCTVPADQRGSPVHSVLRDPEKTLKTLDEQRKGYKPRAFVDEGLQPVLPFWSDLPYCDIFSCITPDILHQLHKGVFKDHIVSWATAAMPGQADELDARYMSMPSHPSLRHFRRGISLVTQWTGNEYKNMQKVFLAAISGSSDPEVILTVRGVLDFIYYSHFEMHSDESLEEMDRAWQLFHAHKKVFIELGLRKHFNIPKIHSMKHYIPSIRSRGPAPGFNTEGSERLHIEYAKLGYRASNKKAYLRQMAKWLQRQEAVHRFECYLEWALPGYMAGSGEGDAEEESDEGNFSDTTVARRAVSESLMASTSSISAYKIARSAPLQVSVADLELNYGAEDFLRVLSRFLQQYGLRSLSSDISSRTCFPVFKRFYLWLPQIDEISPTRKKDTIRATPYIPRHKHTPAAPARFDPVLVWERVPSSHLPSQHPLSRLRVAQVRCIFSLPEEFGPFKTPLAYVQWFTPLREADPISGMHIVSRSTRQHQRFATVIPITEIARSCLLTPKPRQSHIPRTWTTDNVVEECETFFLNPYLRDDDFYFLRHLPALYKRRHL</sequence>
<evidence type="ECO:0000313" key="3">
    <source>
        <dbReference type="Proteomes" id="UP000053927"/>
    </source>
</evidence>
<evidence type="ECO:0008006" key="4">
    <source>
        <dbReference type="Google" id="ProtNLM"/>
    </source>
</evidence>
<accession>R7RWA0</accession>
<dbReference type="AlphaFoldDB" id="R7RWA0"/>
<keyword evidence="3" id="KW-1185">Reference proteome</keyword>